<dbReference type="SUPFAM" id="SSF48452">
    <property type="entry name" value="TPR-like"/>
    <property type="match status" value="1"/>
</dbReference>
<accession>A0A0D5CL69</accession>
<proteinExistence type="predicted"/>
<dbReference type="EMBL" id="CP011043">
    <property type="protein sequence ID" value="AJW80012.1"/>
    <property type="molecule type" value="Genomic_DNA"/>
</dbReference>
<evidence type="ECO:0000256" key="1">
    <source>
        <dbReference type="PROSITE-ProRule" id="PRU00339"/>
    </source>
</evidence>
<dbReference type="Gene3D" id="1.25.40.10">
    <property type="entry name" value="Tetratricopeptide repeat domain"/>
    <property type="match status" value="1"/>
</dbReference>
<dbReference type="Proteomes" id="UP000266634">
    <property type="component" value="Unassembled WGS sequence"/>
</dbReference>
<protein>
    <submittedName>
        <fullName evidence="2">Uncharacterized protein</fullName>
    </submittedName>
</protein>
<dbReference type="PROSITE" id="PS50005">
    <property type="entry name" value="TPR"/>
    <property type="match status" value="1"/>
</dbReference>
<dbReference type="GeneID" id="92948638"/>
<dbReference type="Proteomes" id="UP000032604">
    <property type="component" value="Chromosome"/>
</dbReference>
<gene>
    <name evidence="3" type="ORF">DZF93_07230</name>
    <name evidence="2" type="ORF">VO01_13560</name>
</gene>
<feature type="repeat" description="TPR" evidence="1">
    <location>
        <begin position="117"/>
        <end position="150"/>
    </location>
</feature>
<sequence length="176" mass="19761">MTGTAIIIGYDRDTLREKVDLRAAGERLDELEALRSLSAITEKVALLRMLGRLDEAWDMANAAVRQARFTGDRETLLACRIRRAQVQQYQGKLDIALQDLGGCVDEARAHEWYALEAFALQHRGKVHFDRGDYRLALSDFEDAYTLRTREGLPSDQLESSALAIDVAKERIAAQPA</sequence>
<evidence type="ECO:0000313" key="2">
    <source>
        <dbReference type="EMBL" id="AJW80012.1"/>
    </source>
</evidence>
<evidence type="ECO:0000313" key="3">
    <source>
        <dbReference type="EMBL" id="RIJ43254.1"/>
    </source>
</evidence>
<name>A0A0D5CL69_9MICO</name>
<keyword evidence="1" id="KW-0802">TPR repeat</keyword>
<dbReference type="RefSeq" id="WP_043561078.1">
    <property type="nucleotide sequence ID" value="NZ_CP011043.1"/>
</dbReference>
<organism evidence="2 4">
    <name type="scientific">Clavibacter michiganensis subsp. insidiosus</name>
    <dbReference type="NCBI Taxonomy" id="33014"/>
    <lineage>
        <taxon>Bacteria</taxon>
        <taxon>Bacillati</taxon>
        <taxon>Actinomycetota</taxon>
        <taxon>Actinomycetes</taxon>
        <taxon>Micrococcales</taxon>
        <taxon>Microbacteriaceae</taxon>
        <taxon>Clavibacter</taxon>
    </lineage>
</organism>
<reference evidence="3 5" key="2">
    <citation type="submission" date="2018-08" db="EMBL/GenBank/DDBJ databases">
        <title>Genome Sequence of Clavibacter michiganensis Subspecies type strains, and the Atypical Peach-Colored Strains Isolated from Tomato.</title>
        <authorList>
            <person name="Osdaghi E."/>
            <person name="Portier P."/>
            <person name="Briand M."/>
            <person name="Jacques M.-A."/>
        </authorList>
    </citation>
    <scope>NUCLEOTIDE SEQUENCE [LARGE SCALE GENOMIC DNA]</scope>
    <source>
        <strain evidence="3 5">CFBP 6488</strain>
    </source>
</reference>
<dbReference type="PATRIC" id="fig|33014.5.peg.2792"/>
<evidence type="ECO:0000313" key="5">
    <source>
        <dbReference type="Proteomes" id="UP000266634"/>
    </source>
</evidence>
<dbReference type="AlphaFoldDB" id="A0A0D5CL69"/>
<dbReference type="InterPro" id="IPR011990">
    <property type="entry name" value="TPR-like_helical_dom_sf"/>
</dbReference>
<reference evidence="2 4" key="1">
    <citation type="journal article" date="2015" name="Genome Announc.">
        <title>Complete Genome Sequence of Clavibacter michiganensis subsp. insidiosus R1-1 Using PacBio Single-Molecule Real-Time Technology.</title>
        <authorList>
            <person name="Lu Y."/>
            <person name="Samac D.A."/>
            <person name="Glazebrook J."/>
            <person name="Ishimaru C.A."/>
        </authorList>
    </citation>
    <scope>NUCLEOTIDE SEQUENCE [LARGE SCALE GENOMIC DNA]</scope>
    <source>
        <strain evidence="2 4">R1-1</strain>
    </source>
</reference>
<dbReference type="HOGENOM" id="CLU_103718_0_0_11"/>
<dbReference type="OrthoDB" id="4793449at2"/>
<dbReference type="InterPro" id="IPR019734">
    <property type="entry name" value="TPR_rpt"/>
</dbReference>
<evidence type="ECO:0000313" key="4">
    <source>
        <dbReference type="Proteomes" id="UP000032604"/>
    </source>
</evidence>
<dbReference type="KEGG" id="cmh:VO01_13560"/>
<dbReference type="EMBL" id="QWEA01000223">
    <property type="protein sequence ID" value="RIJ43254.1"/>
    <property type="molecule type" value="Genomic_DNA"/>
</dbReference>